<dbReference type="OrthoDB" id="4825861at2759"/>
<organism evidence="2 3">
    <name type="scientific">Geosmithia morbida</name>
    <dbReference type="NCBI Taxonomy" id="1094350"/>
    <lineage>
        <taxon>Eukaryota</taxon>
        <taxon>Fungi</taxon>
        <taxon>Dikarya</taxon>
        <taxon>Ascomycota</taxon>
        <taxon>Pezizomycotina</taxon>
        <taxon>Sordariomycetes</taxon>
        <taxon>Hypocreomycetidae</taxon>
        <taxon>Hypocreales</taxon>
        <taxon>Bionectriaceae</taxon>
        <taxon>Geosmithia</taxon>
    </lineage>
</organism>
<evidence type="ECO:0000313" key="3">
    <source>
        <dbReference type="Proteomes" id="UP000749293"/>
    </source>
</evidence>
<feature type="compositionally biased region" description="Acidic residues" evidence="1">
    <location>
        <begin position="147"/>
        <end position="159"/>
    </location>
</feature>
<feature type="compositionally biased region" description="Basic and acidic residues" evidence="1">
    <location>
        <begin position="91"/>
        <end position="101"/>
    </location>
</feature>
<dbReference type="Proteomes" id="UP000749293">
    <property type="component" value="Unassembled WGS sequence"/>
</dbReference>
<feature type="region of interest" description="Disordered" evidence="1">
    <location>
        <begin position="1"/>
        <end position="101"/>
    </location>
</feature>
<comment type="caution">
    <text evidence="2">The sequence shown here is derived from an EMBL/GenBank/DDBJ whole genome shotgun (WGS) entry which is preliminary data.</text>
</comment>
<accession>A0A9P5D155</accession>
<sequence length="178" mass="19617">MAIRERLRRVLPGSSSSNLSSSSTGSISQADSNTPATSNGSAQSSSSSSGKLTDKLPWNRSSKGKDKEQRKEDREDKKQERRRRRTTGVIHPRDKPLTESNLRHQEMLSAFDFSFGSSPSRLSQVVPPDYIGISPCCTRAPSLYLPGDDDDDDDDDDDCSPTTEESSPTVSRQNFEDS</sequence>
<dbReference type="RefSeq" id="XP_035322150.1">
    <property type="nucleotide sequence ID" value="XM_035468169.1"/>
</dbReference>
<evidence type="ECO:0000256" key="1">
    <source>
        <dbReference type="SAM" id="MobiDB-lite"/>
    </source>
</evidence>
<feature type="compositionally biased region" description="Basic and acidic residues" evidence="1">
    <location>
        <begin position="63"/>
        <end position="79"/>
    </location>
</feature>
<feature type="compositionally biased region" description="Low complexity" evidence="1">
    <location>
        <begin position="160"/>
        <end position="169"/>
    </location>
</feature>
<proteinExistence type="predicted"/>
<reference evidence="2" key="1">
    <citation type="submission" date="2020-03" db="EMBL/GenBank/DDBJ databases">
        <title>Site-based positive gene gene selection in Geosmithia morbida across the United States reveals a broad range of putative effectors and factors for local host and environmental adapation.</title>
        <authorList>
            <person name="Onufrak A."/>
            <person name="Murdoch R.W."/>
            <person name="Gazis R."/>
            <person name="Huff M."/>
            <person name="Staton M."/>
            <person name="Klingeman W."/>
            <person name="Hadziabdic D."/>
        </authorList>
    </citation>
    <scope>NUCLEOTIDE SEQUENCE</scope>
    <source>
        <strain evidence="2">1262</strain>
    </source>
</reference>
<name>A0A9P5D155_9HYPO</name>
<gene>
    <name evidence="2" type="ORF">GMORB2_6199</name>
</gene>
<dbReference type="EMBL" id="JAANYQ010000006">
    <property type="protein sequence ID" value="KAF4123498.1"/>
    <property type="molecule type" value="Genomic_DNA"/>
</dbReference>
<dbReference type="AlphaFoldDB" id="A0A9P5D155"/>
<evidence type="ECO:0000313" key="2">
    <source>
        <dbReference type="EMBL" id="KAF4123498.1"/>
    </source>
</evidence>
<protein>
    <submittedName>
        <fullName evidence="2">Uncharacterized protein</fullName>
    </submittedName>
</protein>
<feature type="region of interest" description="Disordered" evidence="1">
    <location>
        <begin position="139"/>
        <end position="178"/>
    </location>
</feature>
<dbReference type="GeneID" id="55972424"/>
<feature type="compositionally biased region" description="Low complexity" evidence="1">
    <location>
        <begin position="14"/>
        <end position="49"/>
    </location>
</feature>
<keyword evidence="3" id="KW-1185">Reference proteome</keyword>